<evidence type="ECO:0000256" key="1">
    <source>
        <dbReference type="ARBA" id="ARBA00007227"/>
    </source>
</evidence>
<dbReference type="Proteomes" id="UP000561459">
    <property type="component" value="Unassembled WGS sequence"/>
</dbReference>
<dbReference type="Pfam" id="PF09856">
    <property type="entry name" value="ScfRs"/>
    <property type="match status" value="1"/>
</dbReference>
<dbReference type="AlphaFoldDB" id="A0A7W6G036"/>
<dbReference type="Gene3D" id="1.10.260.40">
    <property type="entry name" value="lambda repressor-like DNA-binding domains"/>
    <property type="match status" value="1"/>
</dbReference>
<dbReference type="GO" id="GO:0006355">
    <property type="term" value="P:regulation of DNA-templated transcription"/>
    <property type="evidence" value="ECO:0007669"/>
    <property type="project" value="InterPro"/>
</dbReference>
<comment type="caution">
    <text evidence="3">The sequence shown here is derived from an EMBL/GenBank/DDBJ whole genome shotgun (WGS) entry which is preliminary data.</text>
</comment>
<protein>
    <recommendedName>
        <fullName evidence="2">HTH cro/C1-type domain-containing protein</fullName>
    </recommendedName>
</protein>
<dbReference type="Pfam" id="PF06114">
    <property type="entry name" value="Peptidase_M78"/>
    <property type="match status" value="1"/>
</dbReference>
<proteinExistence type="inferred from homology"/>
<sequence>MPAYRTFAGSSLRAIRTLKRLRQAEMAQTLGISAAYLSQLENDDRPLTAALIDKLERHFPSEWRGAPRAQAEPLHVALHHAMASSGMSGDLSSSKIRRIAEQHPEFAARFIDLERSAKQSLQRLAMLDEALGVGNLAGGRLPWEEVRDWFSDSDNYVDTIDRAAEAFSGQLSGEAVTPSIQTLTQWLDQRGVDVRFASHGPLRHFDEAARTLTVNSAQAQDSLRFHLAWHVASIVFREEIAAIIANAVVTSDTSRNLLSIGLGNYAAGAILMPYGAFRLIARDYRHDIDRLRHAFGTTFEQVCHRLSTLQRPGELGIPMYFCRVDIAGNITKRHSATRLRFARFGGACPLWVVHEAVAVPDRIHVQLAEMPDGVRYVSIAKGLVKQGGNYTQRPHRHAVALGCETDYADAFIYADELNLSSSFSATKIGTSCRICPRTDCSQRAFPPSDREISVDVNRRDIVPYEIGG</sequence>
<keyword evidence="4" id="KW-1185">Reference proteome</keyword>
<dbReference type="RefSeq" id="WP_183617359.1">
    <property type="nucleotide sequence ID" value="NZ_JACIDY010000005.1"/>
</dbReference>
<evidence type="ECO:0000313" key="3">
    <source>
        <dbReference type="EMBL" id="MBB3940787.1"/>
    </source>
</evidence>
<dbReference type="SUPFAM" id="SSF47413">
    <property type="entry name" value="lambda repressor-like DNA-binding domains"/>
    <property type="match status" value="1"/>
</dbReference>
<dbReference type="EMBL" id="JACIDY010000005">
    <property type="protein sequence ID" value="MBB3940787.1"/>
    <property type="molecule type" value="Genomic_DNA"/>
</dbReference>
<gene>
    <name evidence="3" type="ORF">GGR39_002444</name>
</gene>
<dbReference type="InterPro" id="IPR010982">
    <property type="entry name" value="Lambda_DNA-bd_dom_sf"/>
</dbReference>
<accession>A0A7W6G036</accession>
<organism evidence="3 4">
    <name type="scientific">Novosphingobium fluoreni</name>
    <dbReference type="NCBI Taxonomy" id="1391222"/>
    <lineage>
        <taxon>Bacteria</taxon>
        <taxon>Pseudomonadati</taxon>
        <taxon>Pseudomonadota</taxon>
        <taxon>Alphaproteobacteria</taxon>
        <taxon>Sphingomonadales</taxon>
        <taxon>Sphingomonadaceae</taxon>
        <taxon>Novosphingobium</taxon>
    </lineage>
</organism>
<feature type="domain" description="HTH cro/C1-type" evidence="2">
    <location>
        <begin position="12"/>
        <end position="66"/>
    </location>
</feature>
<dbReference type="CDD" id="cd00093">
    <property type="entry name" value="HTH_XRE"/>
    <property type="match status" value="1"/>
</dbReference>
<name>A0A7W6G036_9SPHN</name>
<dbReference type="SMART" id="SM00530">
    <property type="entry name" value="HTH_XRE"/>
    <property type="match status" value="1"/>
</dbReference>
<dbReference type="Pfam" id="PF01381">
    <property type="entry name" value="HTH_3"/>
    <property type="match status" value="1"/>
</dbReference>
<dbReference type="InterPro" id="IPR001387">
    <property type="entry name" value="Cro/C1-type_HTH"/>
</dbReference>
<dbReference type="InterPro" id="IPR018653">
    <property type="entry name" value="ScfR_C"/>
</dbReference>
<comment type="similarity">
    <text evidence="1">Belongs to the short-chain fatty acyl-CoA assimilation regulator (ScfR) family.</text>
</comment>
<evidence type="ECO:0000259" key="2">
    <source>
        <dbReference type="PROSITE" id="PS50943"/>
    </source>
</evidence>
<dbReference type="PIRSF" id="PIRSF019251">
    <property type="entry name" value="Rv0465c"/>
    <property type="match status" value="1"/>
</dbReference>
<dbReference type="PROSITE" id="PS50943">
    <property type="entry name" value="HTH_CROC1"/>
    <property type="match status" value="1"/>
</dbReference>
<evidence type="ECO:0000313" key="4">
    <source>
        <dbReference type="Proteomes" id="UP000561459"/>
    </source>
</evidence>
<dbReference type="InterPro" id="IPR010359">
    <property type="entry name" value="IrrE_HExxH"/>
</dbReference>
<dbReference type="GO" id="GO:0003677">
    <property type="term" value="F:DNA binding"/>
    <property type="evidence" value="ECO:0007669"/>
    <property type="project" value="InterPro"/>
</dbReference>
<reference evidence="3 4" key="1">
    <citation type="submission" date="2020-08" db="EMBL/GenBank/DDBJ databases">
        <title>Genomic Encyclopedia of Type Strains, Phase IV (KMG-IV): sequencing the most valuable type-strain genomes for metagenomic binning, comparative biology and taxonomic classification.</title>
        <authorList>
            <person name="Goeker M."/>
        </authorList>
    </citation>
    <scope>NUCLEOTIDE SEQUENCE [LARGE SCALE GENOMIC DNA]</scope>
    <source>
        <strain evidence="3 4">DSM 27568</strain>
    </source>
</reference>
<dbReference type="InterPro" id="IPR026281">
    <property type="entry name" value="HTH_RamB"/>
</dbReference>